<gene>
    <name evidence="1" type="ORF">VSVS05_04434</name>
</gene>
<evidence type="ECO:0000313" key="2">
    <source>
        <dbReference type="Proteomes" id="UP000092528"/>
    </source>
</evidence>
<reference evidence="1 2" key="1">
    <citation type="submission" date="2016-07" db="EMBL/GenBank/DDBJ databases">
        <title>Genome sequencing of Vibrio scophthalmi strain VS-05, an isolated from Paralichthys olivaceus.</title>
        <authorList>
            <person name="Han H.-J."/>
        </authorList>
    </citation>
    <scope>NUCLEOTIDE SEQUENCE [LARGE SCALE GENOMIC DNA]</scope>
    <source>
        <strain evidence="1 2">VS-05</strain>
        <plasmid evidence="2">pvs127</plasmid>
    </source>
</reference>
<dbReference type="RefSeq" id="WP_065546932.1">
    <property type="nucleotide sequence ID" value="NZ_CP016416.1"/>
</dbReference>
<geneLocation type="plasmid" evidence="2">
    <name>pvs127</name>
</geneLocation>
<proteinExistence type="predicted"/>
<protein>
    <recommendedName>
        <fullName evidence="3">DUF2913 family protein</fullName>
    </recommendedName>
</protein>
<dbReference type="AlphaFoldDB" id="A0A1C7FKD4"/>
<keyword evidence="2" id="KW-1185">Reference proteome</keyword>
<evidence type="ECO:0000313" key="1">
    <source>
        <dbReference type="EMBL" id="ANU39469.1"/>
    </source>
</evidence>
<accession>A0A1C7FKD4</accession>
<dbReference type="Proteomes" id="UP000092528">
    <property type="component" value="Plasmid pVS127"/>
</dbReference>
<dbReference type="EMBL" id="CP016416">
    <property type="protein sequence ID" value="ANU39469.1"/>
    <property type="molecule type" value="Genomic_DNA"/>
</dbReference>
<dbReference type="InterPro" id="IPR021316">
    <property type="entry name" value="DUF2913"/>
</dbReference>
<dbReference type="Pfam" id="PF11140">
    <property type="entry name" value="DUF2913"/>
    <property type="match status" value="1"/>
</dbReference>
<organism evidence="1 2">
    <name type="scientific">Vibrio scophthalmi</name>
    <dbReference type="NCBI Taxonomy" id="45658"/>
    <lineage>
        <taxon>Bacteria</taxon>
        <taxon>Pseudomonadati</taxon>
        <taxon>Pseudomonadota</taxon>
        <taxon>Gammaproteobacteria</taxon>
        <taxon>Vibrionales</taxon>
        <taxon>Vibrionaceae</taxon>
        <taxon>Vibrio</taxon>
    </lineage>
</organism>
<keyword evidence="1" id="KW-0614">Plasmid</keyword>
<evidence type="ECO:0008006" key="3">
    <source>
        <dbReference type="Google" id="ProtNLM"/>
    </source>
</evidence>
<name>A0A1C7FKD4_9VIBR</name>
<sequence>MQIRKDVNYYKNLHTVVSNALLHLLSHIAGGSRYVPVGTRNEILVKYFKVKLKDRRFANIKKDLRLMISTGRSKAANLEMKLYELNEQARRTKLAGAEKLYSLLVYLFDSGGFESRLFEEGVDAEPGIIYMIEEHLDHCFDCEGIQVAAVSMLLQSEKALELVDVINQHGDFIAEVHEWEPIAHQAHIHIHPVP</sequence>